<reference evidence="4" key="1">
    <citation type="submission" date="2023-06" db="EMBL/GenBank/DDBJ databases">
        <title>Genome-scale phylogeny and comparative genomics of the fungal order Sordariales.</title>
        <authorList>
            <consortium name="Lawrence Berkeley National Laboratory"/>
            <person name="Hensen N."/>
            <person name="Bonometti L."/>
            <person name="Westerberg I."/>
            <person name="Brannstrom I.O."/>
            <person name="Guillou S."/>
            <person name="Cros-Aarteil S."/>
            <person name="Calhoun S."/>
            <person name="Haridas S."/>
            <person name="Kuo A."/>
            <person name="Mondo S."/>
            <person name="Pangilinan J."/>
            <person name="Riley R."/>
            <person name="Labutti K."/>
            <person name="Andreopoulos B."/>
            <person name="Lipzen A."/>
            <person name="Chen C."/>
            <person name="Yanf M."/>
            <person name="Daum C."/>
            <person name="Ng V."/>
            <person name="Clum A."/>
            <person name="Steindorff A."/>
            <person name="Ohm R."/>
            <person name="Martin F."/>
            <person name="Silar P."/>
            <person name="Natvig D."/>
            <person name="Lalanne C."/>
            <person name="Gautier V."/>
            <person name="Ament-Velasquez S.L."/>
            <person name="Kruys A."/>
            <person name="Hutchinson M.I."/>
            <person name="Powell A.J."/>
            <person name="Barry K."/>
            <person name="Miller A.N."/>
            <person name="Grigoriev I.V."/>
            <person name="Debuchy R."/>
            <person name="Gladieux P."/>
            <person name="Thoren M.H."/>
            <person name="Johannesson H."/>
        </authorList>
    </citation>
    <scope>NUCLEOTIDE SEQUENCE</scope>
    <source>
        <strain evidence="4">SMH4607-1</strain>
    </source>
</reference>
<accession>A0AA40BCV8</accession>
<comment type="caution">
    <text evidence="4">The sequence shown here is derived from an EMBL/GenBank/DDBJ whole genome shotgun (WGS) entry which is preliminary data.</text>
</comment>
<dbReference type="PANTHER" id="PTHR10039">
    <property type="entry name" value="AMELOGENIN"/>
    <property type="match status" value="1"/>
</dbReference>
<evidence type="ECO:0000256" key="1">
    <source>
        <dbReference type="ARBA" id="ARBA00022737"/>
    </source>
</evidence>
<sequence>MADVSVSPLPFSDAACWQRAIQIHNSKLEDGAASKQYIPLDTIGRHKNAQEQEQQQHAVERSRALREAAEMSHNADVRRKDGRLAETLSQVARATRHYSRAIDVLVQCNPTIAALVWGSIHVFLQIGAEEERISGIASEGLCEIIHHADRWEQVSGASNLLGSERLDELLVGLYVTVLDFLLSSKQWWEKRRLRRIGSAILPSKGDDFEEKLKALKQASDLVDKQLQTESTCKILSSLNGMSADLSEAVGDMIQNFLAQGRQLSDSAARLQLVDELWDAPGSNGAESVTAVVQQLRQLPQALTGAIMDHMQATTDMTRVESWLSLSPMGTSRSGPRTEGTCQWLLNHPTYKEWTTHKEPPVLWITGDQGCGKSVLAEYLHGHLVAKGPNTLFYRFQHSASTTLSTPTSFASSLISQILANPAWRFLVAEGRQQLQYLASQFSQGPQYCSFQTIWDIAESSLKACGAQLTIIIDALDECTFSGGPLKGIPEFFGLLRKTKCRFAVFTRPSALDPLTPQCDLCISMAGALLESDITTFARTRYQQLNLPDADADEVVKIARSSAHWSFRWVDLTFRQLAETSPIADLPSRMRALPPTVAGLYRQSLLDSARRLTQDQWKWLRSLLLMAFQSQRQLKMAEIADALSLSPERVDEIVSDLCGPFASASKGRFCLSHPSVQEFFELCELEDDRSLRISFSTSHDFLTEQCLSCLLGEQYGELGRIRSYLLANYNVHPQVDADAKPREDSFYNYAFHFWVYHLVRTKNPSKRLLRKANTFLLSRQFAYWSEVSRQHCGQLVQVNAAYTSLSTWRRSLPRRWQQLLQLDVYFETSYTLLAVAFKPSTPENPLPWLALMSLGDFYFFRSLTAKVASTRGQVLAGLSRCLGPRHSLTLTAKSGVAFVRLYDGRMRAGNRMYSEIVAAQREIAGEQSPHYLDAVAFLGQSELFMGDFTAAAVTLIKLSADCLTALGLDDWRYLAARWWHAQAMAYKGHLKEALECIHSVVQKRYKLYGPGDSFGLVAQATLGNVQLLLGRHGQAIAALEDTVAWRRETYPPSNAPRIDSELALATAYRAAGQPDDASRLLMEIEDGVGHLRSRFERYCQLTHLRAFLLADAGRVDEAIDLLQDIITQAEEDQNNRALLWIRLDLATLLRRRDRHGDRDQASANYDNLARDVSGECDPGFPDEPDPPRVLDIAERALILIREAKHAEARDLLKAEQLEWRRPSDFWLWVGGHVCTDLIQIEYAEK</sequence>
<dbReference type="PANTHER" id="PTHR10039:SF14">
    <property type="entry name" value="NACHT DOMAIN-CONTAINING PROTEIN"/>
    <property type="match status" value="1"/>
</dbReference>
<organism evidence="4 5">
    <name type="scientific">Lasiosphaeris hirsuta</name>
    <dbReference type="NCBI Taxonomy" id="260670"/>
    <lineage>
        <taxon>Eukaryota</taxon>
        <taxon>Fungi</taxon>
        <taxon>Dikarya</taxon>
        <taxon>Ascomycota</taxon>
        <taxon>Pezizomycotina</taxon>
        <taxon>Sordariomycetes</taxon>
        <taxon>Sordariomycetidae</taxon>
        <taxon>Sordariales</taxon>
        <taxon>Lasiosphaeriaceae</taxon>
        <taxon>Lasiosphaeris</taxon>
    </lineage>
</organism>
<dbReference type="Gene3D" id="3.40.50.300">
    <property type="entry name" value="P-loop containing nucleotide triphosphate hydrolases"/>
    <property type="match status" value="1"/>
</dbReference>
<dbReference type="SUPFAM" id="SSF48452">
    <property type="entry name" value="TPR-like"/>
    <property type="match status" value="2"/>
</dbReference>
<keyword evidence="5" id="KW-1185">Reference proteome</keyword>
<evidence type="ECO:0008006" key="6">
    <source>
        <dbReference type="Google" id="ProtNLM"/>
    </source>
</evidence>
<protein>
    <recommendedName>
        <fullName evidence="6">NACHT domain-containing protein</fullName>
    </recommendedName>
</protein>
<dbReference type="Pfam" id="PF24883">
    <property type="entry name" value="NPHP3_N"/>
    <property type="match status" value="1"/>
</dbReference>
<dbReference type="Proteomes" id="UP001172102">
    <property type="component" value="Unassembled WGS sequence"/>
</dbReference>
<dbReference type="InterPro" id="IPR011990">
    <property type="entry name" value="TPR-like_helical_dom_sf"/>
</dbReference>
<feature type="domain" description="Nephrocystin 3-like N-terminal" evidence="3">
    <location>
        <begin position="339"/>
        <end position="492"/>
    </location>
</feature>
<dbReference type="Gene3D" id="1.25.40.10">
    <property type="entry name" value="Tetratricopeptide repeat domain"/>
    <property type="match status" value="1"/>
</dbReference>
<keyword evidence="1" id="KW-0677">Repeat</keyword>
<dbReference type="InterPro" id="IPR027417">
    <property type="entry name" value="P-loop_NTPase"/>
</dbReference>
<evidence type="ECO:0000313" key="4">
    <source>
        <dbReference type="EMBL" id="KAK0731941.1"/>
    </source>
</evidence>
<dbReference type="Pfam" id="PF24809">
    <property type="entry name" value="DUF7708"/>
    <property type="match status" value="1"/>
</dbReference>
<proteinExistence type="predicted"/>
<dbReference type="InterPro" id="IPR056125">
    <property type="entry name" value="DUF7708"/>
</dbReference>
<evidence type="ECO:0000313" key="5">
    <source>
        <dbReference type="Proteomes" id="UP001172102"/>
    </source>
</evidence>
<evidence type="ECO:0000259" key="3">
    <source>
        <dbReference type="Pfam" id="PF24883"/>
    </source>
</evidence>
<feature type="domain" description="DUF7708" evidence="2">
    <location>
        <begin position="87"/>
        <end position="231"/>
    </location>
</feature>
<gene>
    <name evidence="4" type="ORF">B0H67DRAFT_679478</name>
</gene>
<name>A0AA40BCV8_9PEZI</name>
<dbReference type="EMBL" id="JAUKUA010000001">
    <property type="protein sequence ID" value="KAK0731941.1"/>
    <property type="molecule type" value="Genomic_DNA"/>
</dbReference>
<dbReference type="SUPFAM" id="SSF52540">
    <property type="entry name" value="P-loop containing nucleoside triphosphate hydrolases"/>
    <property type="match status" value="1"/>
</dbReference>
<dbReference type="InterPro" id="IPR056884">
    <property type="entry name" value="NPHP3-like_N"/>
</dbReference>
<dbReference type="AlphaFoldDB" id="A0AA40BCV8"/>
<evidence type="ECO:0000259" key="2">
    <source>
        <dbReference type="Pfam" id="PF24809"/>
    </source>
</evidence>